<dbReference type="InterPro" id="IPR016181">
    <property type="entry name" value="Acyl_CoA_acyltransferase"/>
</dbReference>
<dbReference type="GO" id="GO:0004402">
    <property type="term" value="F:histone acetyltransferase activity"/>
    <property type="evidence" value="ECO:0007669"/>
    <property type="project" value="EnsemblFungi"/>
</dbReference>
<dbReference type="InterPro" id="IPR036388">
    <property type="entry name" value="WH-like_DNA-bd_sf"/>
</dbReference>
<evidence type="ECO:0000313" key="15">
    <source>
        <dbReference type="EMBL" id="EDO16430.1"/>
    </source>
</evidence>
<dbReference type="HOGENOM" id="CLU_014892_0_1_1"/>
<dbReference type="AlphaFoldDB" id="A7TMV8"/>
<dbReference type="EC" id="2.3.1.48" evidence="3 12"/>
<feature type="active site" description="Proton donor/acceptor" evidence="11">
    <location>
        <position position="492"/>
    </location>
</feature>
<feature type="compositionally biased region" description="Basic and acidic residues" evidence="13">
    <location>
        <begin position="837"/>
        <end position="851"/>
    </location>
</feature>
<dbReference type="Gene3D" id="1.10.10.10">
    <property type="entry name" value="Winged helix-like DNA-binding domain superfamily/Winged helix DNA-binding domain"/>
    <property type="match status" value="1"/>
</dbReference>
<dbReference type="Pfam" id="PF01853">
    <property type="entry name" value="MOZ_SAS"/>
    <property type="match status" value="1"/>
</dbReference>
<dbReference type="FunCoup" id="A7TMV8">
    <property type="interactions" value="178"/>
</dbReference>
<keyword evidence="6" id="KW-0863">Zinc-finger</keyword>
<dbReference type="OrthoDB" id="787137at2759"/>
<feature type="compositionally biased region" description="Polar residues" evidence="13">
    <location>
        <begin position="721"/>
        <end position="731"/>
    </location>
</feature>
<dbReference type="PANTHER" id="PTHR10615:SF161">
    <property type="entry name" value="HISTONE ACETYLTRANSFERASE KAT7"/>
    <property type="match status" value="1"/>
</dbReference>
<evidence type="ECO:0000259" key="14">
    <source>
        <dbReference type="PROSITE" id="PS51726"/>
    </source>
</evidence>
<keyword evidence="9" id="KW-0007">Acetylation</keyword>
<feature type="compositionally biased region" description="Basic and acidic residues" evidence="13">
    <location>
        <begin position="865"/>
        <end position="875"/>
    </location>
</feature>
<dbReference type="STRING" id="436907.A7TMV8"/>
<feature type="compositionally biased region" description="Polar residues" evidence="13">
    <location>
        <begin position="109"/>
        <end position="121"/>
    </location>
</feature>
<dbReference type="KEGG" id="vpo:Kpol_1030p40"/>
<evidence type="ECO:0000256" key="2">
    <source>
        <dbReference type="ARBA" id="ARBA00010107"/>
    </source>
</evidence>
<dbReference type="PANTHER" id="PTHR10615">
    <property type="entry name" value="HISTONE ACETYLTRANSFERASE"/>
    <property type="match status" value="1"/>
</dbReference>
<accession>A7TMV8</accession>
<evidence type="ECO:0000256" key="6">
    <source>
        <dbReference type="ARBA" id="ARBA00022771"/>
    </source>
</evidence>
<dbReference type="PROSITE" id="PS51726">
    <property type="entry name" value="MYST_HAT"/>
    <property type="match status" value="1"/>
</dbReference>
<dbReference type="GO" id="GO:0006357">
    <property type="term" value="P:regulation of transcription by RNA polymerase II"/>
    <property type="evidence" value="ECO:0007669"/>
    <property type="project" value="TreeGrafter"/>
</dbReference>
<dbReference type="InterPro" id="IPR002717">
    <property type="entry name" value="HAT_MYST-type"/>
</dbReference>
<evidence type="ECO:0000256" key="4">
    <source>
        <dbReference type="ARBA" id="ARBA00022679"/>
    </source>
</evidence>
<dbReference type="GO" id="GO:0003682">
    <property type="term" value="F:chromatin binding"/>
    <property type="evidence" value="ECO:0007669"/>
    <property type="project" value="TreeGrafter"/>
</dbReference>
<proteinExistence type="inferred from homology"/>
<name>A7TMV8_VANPO</name>
<keyword evidence="16" id="KW-1185">Reference proteome</keyword>
<dbReference type="Pfam" id="PF17772">
    <property type="entry name" value="zf-MYST"/>
    <property type="match status" value="1"/>
</dbReference>
<keyword evidence="7" id="KW-0862">Zinc</keyword>
<keyword evidence="4" id="KW-0808">Transferase</keyword>
<dbReference type="FunFam" id="3.30.60.60:FF:000001">
    <property type="entry name" value="Histone acetyltransferase"/>
    <property type="match status" value="1"/>
</dbReference>
<feature type="compositionally biased region" description="Acidic residues" evidence="13">
    <location>
        <begin position="743"/>
        <end position="785"/>
    </location>
</feature>
<dbReference type="RefSeq" id="XP_001644288.1">
    <property type="nucleotide sequence ID" value="XM_001644238.1"/>
</dbReference>
<dbReference type="InterPro" id="IPR013087">
    <property type="entry name" value="Znf_C2H2_type"/>
</dbReference>
<dbReference type="InParanoid" id="A7TMV8"/>
<feature type="domain" description="MYST-type HAT" evidence="14">
    <location>
        <begin position="311"/>
        <end position="609"/>
    </location>
</feature>
<keyword evidence="5" id="KW-0479">Metal-binding</keyword>
<dbReference type="InterPro" id="IPR050603">
    <property type="entry name" value="MYST_HAT"/>
</dbReference>
<reference evidence="15 16" key="1">
    <citation type="journal article" date="2007" name="Proc. Natl. Acad. Sci. U.S.A.">
        <title>Independent sorting-out of thousands of duplicated gene pairs in two yeast species descended from a whole-genome duplication.</title>
        <authorList>
            <person name="Scannell D.R."/>
            <person name="Frank A.C."/>
            <person name="Conant G.C."/>
            <person name="Byrne K.P."/>
            <person name="Woolfit M."/>
            <person name="Wolfe K.H."/>
        </authorList>
    </citation>
    <scope>NUCLEOTIDE SEQUENCE [LARGE SCALE GENOMIC DNA]</scope>
    <source>
        <strain evidence="16">ATCC 22028 / DSM 70294 / BCRC 21397 / CBS 2163 / NBRC 10782 / NRRL Y-8283 / UCD 57-17</strain>
    </source>
</reference>
<comment type="catalytic activity">
    <reaction evidence="12">
        <text>L-lysyl-[protein] + acetyl-CoA = N(6)-acetyl-L-lysyl-[protein] + CoA + H(+)</text>
        <dbReference type="Rhea" id="RHEA:45948"/>
        <dbReference type="Rhea" id="RHEA-COMP:9752"/>
        <dbReference type="Rhea" id="RHEA-COMP:10731"/>
        <dbReference type="ChEBI" id="CHEBI:15378"/>
        <dbReference type="ChEBI" id="CHEBI:29969"/>
        <dbReference type="ChEBI" id="CHEBI:57287"/>
        <dbReference type="ChEBI" id="CHEBI:57288"/>
        <dbReference type="ChEBI" id="CHEBI:61930"/>
        <dbReference type="EC" id="2.3.1.48"/>
    </reaction>
</comment>
<feature type="region of interest" description="Disordered" evidence="13">
    <location>
        <begin position="109"/>
        <end position="128"/>
    </location>
</feature>
<dbReference type="Proteomes" id="UP000000267">
    <property type="component" value="Unassembled WGS sequence"/>
</dbReference>
<evidence type="ECO:0000256" key="1">
    <source>
        <dbReference type="ARBA" id="ARBA00004123"/>
    </source>
</evidence>
<feature type="compositionally biased region" description="Low complexity" evidence="13">
    <location>
        <begin position="708"/>
        <end position="720"/>
    </location>
</feature>
<sequence length="906" mass="104754">MNSADMNNVDGVIPINNGGDDKLKKIKKRRDALLRNLIIDDNIHSQVSKVALENPDKRRSRRVNTPVSYVYKRKAAYGFEQTVKSRRKSKRSNVKNVPKRIQYNEIKQNNTVEQEPSNDSTIPPKPVIENPPVNVSIYGIPKTAEEFNTYNPNVQLNINSDSTEIKPQLDMAVLKIKYDPLKCLNFDNILRTSQRKDVESLEHNNIHDFEITESEELINMLDNYSLLPFRGAINKSKDASTHKTTPNIVDRQFFKSLLDQSSMASFCNANVLLASHPDPNEPDFLNRDSKGRLKRKNKSLKYRGSVTTKNSNTKSIEFIYLRNYEIKTWYTTPYPEEYNKNKILFICEFCLKYMNSRYIYYRHQLKCTHTHPPGNEIYRDGKISVWEVDGRENVIYCQNLCLLAKLFLNSKTLYYDVEPFIFYILTEREDEGYQCPRFHLVGYYSHEKLNSTDYNLSCILTLPIYQRKGYGHFLMDFSYLLTKRAYKLGTPEKPLSDLGLLSYRNFWKIKCAQVLLKIKETILTNSESIYITLEDISNLTGMIPTDVVLGLEQLGVLYQKTVIDKEQENKSSTSYCIIIDSWDRIQGIYDKWKAKGYIELKSSKLIWKPMIFGPSCGVNAVGTSIETVSNASKDLTVPGQVQSDFFKNSISMLVNFMKDDIIDPRPMEEVAMEEIKKRQLHQFSEIKQDISNWRLSFVEPNLEERSIRSNGINSHNSSGNKTKFQKSSLDATNKVEKTVASDSEPENIIEEIDEIEDKEDDAYEIDEENEEESDEDEYDEGEDDDIQTRKSRRNRYSSSDSDTSDAEEFVDINELANDDDITTGKENVVEENGTITGKDDSEKTDSVEKLVETPINEVGNKKGRTTKEIPHREKPSNGILPKRISIKEIPPKNKPRKAIRRRKRRW</sequence>
<dbReference type="GO" id="GO:1990468">
    <property type="term" value="C:NuA3b histone acetyltransferase complex"/>
    <property type="evidence" value="ECO:0007669"/>
    <property type="project" value="EnsemblFungi"/>
</dbReference>
<keyword evidence="8" id="KW-0156">Chromatin regulator</keyword>
<evidence type="ECO:0000256" key="7">
    <source>
        <dbReference type="ARBA" id="ARBA00022833"/>
    </source>
</evidence>
<dbReference type="Gene3D" id="3.30.60.60">
    <property type="entry name" value="N-acetyl transferase-like"/>
    <property type="match status" value="1"/>
</dbReference>
<dbReference type="GO" id="GO:0000781">
    <property type="term" value="C:chromosome, telomeric region"/>
    <property type="evidence" value="ECO:0007669"/>
    <property type="project" value="GOC"/>
</dbReference>
<keyword evidence="10 12" id="KW-0539">Nucleus</keyword>
<protein>
    <recommendedName>
        <fullName evidence="3 12">Histone acetyltransferase</fullName>
        <ecNumber evidence="3 12">2.3.1.48</ecNumber>
    </recommendedName>
</protein>
<dbReference type="Gene3D" id="3.40.630.30">
    <property type="match status" value="1"/>
</dbReference>
<dbReference type="SUPFAM" id="SSF55729">
    <property type="entry name" value="Acyl-CoA N-acyltransferases (Nat)"/>
    <property type="match status" value="1"/>
</dbReference>
<comment type="subcellular location">
    <subcellularLocation>
        <location evidence="1 12">Nucleus</location>
    </subcellularLocation>
</comment>
<evidence type="ECO:0000256" key="12">
    <source>
        <dbReference type="RuleBase" id="RU361211"/>
    </source>
</evidence>
<comment type="similarity">
    <text evidence="2 12">Belongs to the MYST (SAS/MOZ) family.</text>
</comment>
<dbReference type="InterPro" id="IPR040706">
    <property type="entry name" value="Zf-MYST"/>
</dbReference>
<dbReference type="eggNOG" id="KOG2747">
    <property type="taxonomic scope" value="Eukaryota"/>
</dbReference>
<dbReference type="FunFam" id="3.40.630.30:FF:000001">
    <property type="entry name" value="Histone acetyltransferase"/>
    <property type="match status" value="1"/>
</dbReference>
<organism evidence="16">
    <name type="scientific">Vanderwaltozyma polyspora (strain ATCC 22028 / DSM 70294 / BCRC 21397 / CBS 2163 / NBRC 10782 / NRRL Y-8283 / UCD 57-17)</name>
    <name type="common">Kluyveromyces polysporus</name>
    <dbReference type="NCBI Taxonomy" id="436907"/>
    <lineage>
        <taxon>Eukaryota</taxon>
        <taxon>Fungi</taxon>
        <taxon>Dikarya</taxon>
        <taxon>Ascomycota</taxon>
        <taxon>Saccharomycotina</taxon>
        <taxon>Saccharomycetes</taxon>
        <taxon>Saccharomycetales</taxon>
        <taxon>Saccharomycetaceae</taxon>
        <taxon>Vanderwaltozyma</taxon>
    </lineage>
</organism>
<feature type="compositionally biased region" description="Acidic residues" evidence="13">
    <location>
        <begin position="802"/>
        <end position="821"/>
    </location>
</feature>
<dbReference type="PhylomeDB" id="A7TMV8"/>
<dbReference type="GO" id="GO:0003712">
    <property type="term" value="F:transcription coregulator activity"/>
    <property type="evidence" value="ECO:0007669"/>
    <property type="project" value="TreeGrafter"/>
</dbReference>
<gene>
    <name evidence="15" type="ORF">Kpol_1030p40</name>
</gene>
<dbReference type="OMA" id="TDYNLSC"/>
<evidence type="ECO:0000256" key="8">
    <source>
        <dbReference type="ARBA" id="ARBA00022853"/>
    </source>
</evidence>
<evidence type="ECO:0000256" key="9">
    <source>
        <dbReference type="ARBA" id="ARBA00022990"/>
    </source>
</evidence>
<dbReference type="EMBL" id="DS480425">
    <property type="protein sequence ID" value="EDO16430.1"/>
    <property type="molecule type" value="Genomic_DNA"/>
</dbReference>
<evidence type="ECO:0000256" key="3">
    <source>
        <dbReference type="ARBA" id="ARBA00013184"/>
    </source>
</evidence>
<evidence type="ECO:0000256" key="11">
    <source>
        <dbReference type="PIRSR" id="PIRSR602717-51"/>
    </source>
</evidence>
<dbReference type="GO" id="GO:0030466">
    <property type="term" value="P:silent mating-type cassette heterochromatin formation"/>
    <property type="evidence" value="ECO:0007669"/>
    <property type="project" value="EnsemblFungi"/>
</dbReference>
<dbReference type="GO" id="GO:0031509">
    <property type="term" value="P:subtelomeric heterochromatin formation"/>
    <property type="evidence" value="ECO:0007669"/>
    <property type="project" value="EnsemblFungi"/>
</dbReference>
<dbReference type="GO" id="GO:1990467">
    <property type="term" value="C:NuA3a histone acetyltransferase complex"/>
    <property type="evidence" value="ECO:0007669"/>
    <property type="project" value="EnsemblFungi"/>
</dbReference>
<feature type="region of interest" description="Disordered" evidence="13">
    <location>
        <begin position="708"/>
        <end position="879"/>
    </location>
</feature>
<dbReference type="PROSITE" id="PS00028">
    <property type="entry name" value="ZINC_FINGER_C2H2_1"/>
    <property type="match status" value="1"/>
</dbReference>
<dbReference type="GO" id="GO:0005634">
    <property type="term" value="C:nucleus"/>
    <property type="evidence" value="ECO:0007669"/>
    <property type="project" value="UniProtKB-SubCell"/>
</dbReference>
<evidence type="ECO:0000256" key="13">
    <source>
        <dbReference type="SAM" id="MobiDB-lite"/>
    </source>
</evidence>
<evidence type="ECO:0000313" key="16">
    <source>
        <dbReference type="Proteomes" id="UP000000267"/>
    </source>
</evidence>
<dbReference type="GO" id="GO:0008270">
    <property type="term" value="F:zinc ion binding"/>
    <property type="evidence" value="ECO:0007669"/>
    <property type="project" value="UniProtKB-KW"/>
</dbReference>
<evidence type="ECO:0000256" key="5">
    <source>
        <dbReference type="ARBA" id="ARBA00022723"/>
    </source>
</evidence>
<dbReference type="GeneID" id="5544588"/>
<evidence type="ECO:0000256" key="10">
    <source>
        <dbReference type="ARBA" id="ARBA00023242"/>
    </source>
</evidence>